<dbReference type="OrthoDB" id="9834361at2"/>
<accession>A0A1J4Q0H2</accession>
<evidence type="ECO:0000256" key="1">
    <source>
        <dbReference type="SAM" id="MobiDB-lite"/>
    </source>
</evidence>
<dbReference type="Proteomes" id="UP000034838">
    <property type="component" value="Unassembled WGS sequence"/>
</dbReference>
<dbReference type="RefSeq" id="WP_046428187.1">
    <property type="nucleotide sequence ID" value="NZ_LBDA02000047.1"/>
</dbReference>
<proteinExistence type="predicted"/>
<feature type="region of interest" description="Disordered" evidence="1">
    <location>
        <begin position="151"/>
        <end position="198"/>
    </location>
</feature>
<evidence type="ECO:0000313" key="3">
    <source>
        <dbReference type="Proteomes" id="UP000034838"/>
    </source>
</evidence>
<gene>
    <name evidence="2" type="ORF">VT52_019295</name>
</gene>
<organism evidence="2 3">
    <name type="scientific">Streptomyces malaysiense</name>
    <dbReference type="NCBI Taxonomy" id="1428626"/>
    <lineage>
        <taxon>Bacteria</taxon>
        <taxon>Bacillati</taxon>
        <taxon>Actinomycetota</taxon>
        <taxon>Actinomycetes</taxon>
        <taxon>Kitasatosporales</taxon>
        <taxon>Streptomycetaceae</taxon>
        <taxon>Streptomyces</taxon>
    </lineage>
</organism>
<comment type="caution">
    <text evidence="2">The sequence shown here is derived from an EMBL/GenBank/DDBJ whole genome shotgun (WGS) entry which is preliminary data.</text>
</comment>
<keyword evidence="3" id="KW-1185">Reference proteome</keyword>
<reference evidence="2" key="1">
    <citation type="submission" date="2016-10" db="EMBL/GenBank/DDBJ databases">
        <title>Genome sequence of Streptomyces malaysiense MUSC 136.</title>
        <authorList>
            <person name="Lee L.-H."/>
            <person name="Ser H.-L."/>
        </authorList>
    </citation>
    <scope>NUCLEOTIDE SEQUENCE [LARGE SCALE GENOMIC DNA]</scope>
    <source>
        <strain evidence="2">MUSC 136</strain>
    </source>
</reference>
<feature type="compositionally biased region" description="Basic and acidic residues" evidence="1">
    <location>
        <begin position="162"/>
        <end position="175"/>
    </location>
</feature>
<dbReference type="AlphaFoldDB" id="A0A1J4Q0H2"/>
<name>A0A1J4Q0H2_9ACTN</name>
<evidence type="ECO:0000313" key="2">
    <source>
        <dbReference type="EMBL" id="OIK25870.1"/>
    </source>
</evidence>
<feature type="compositionally biased region" description="Gly residues" evidence="1">
    <location>
        <begin position="184"/>
        <end position="193"/>
    </location>
</feature>
<protein>
    <submittedName>
        <fullName evidence="2">Uncharacterized protein</fullName>
    </submittedName>
</protein>
<sequence length="317" mass="35096">MGKHTTDEVYDRLEEVKKELDKNTQQEVTTAHFNSKIVELKAAIEKGGKGQEKKKEKDKSEWDIIKEKLLIDDAIKLFKQFTDIANGTNIVAQVVAFGTVVGGAVALFGKFRTLITGSIDKVKAVLASIKNLTLKITGRFRGERQYFGRDREGNWGLQPERSSQDRRNAVREGSRRFRQRRSGRGSGASGLPGAGDARDLGQALSRVNSQITALDGLKSKLPSAAKMKRTASAANKLSEVLEKVTERLRPAELDNLTEATDRLNHKMSAFDHEKLPKPRTLRDIAKAAKEVHDNADNVRQMFQRLATASTDAANSIA</sequence>
<dbReference type="EMBL" id="LBDA02000047">
    <property type="protein sequence ID" value="OIK25870.1"/>
    <property type="molecule type" value="Genomic_DNA"/>
</dbReference>